<keyword evidence="1" id="KW-0812">Transmembrane</keyword>
<organism evidence="2 3">
    <name type="scientific">Plakobranchus ocellatus</name>
    <dbReference type="NCBI Taxonomy" id="259542"/>
    <lineage>
        <taxon>Eukaryota</taxon>
        <taxon>Metazoa</taxon>
        <taxon>Spiralia</taxon>
        <taxon>Lophotrochozoa</taxon>
        <taxon>Mollusca</taxon>
        <taxon>Gastropoda</taxon>
        <taxon>Heterobranchia</taxon>
        <taxon>Euthyneura</taxon>
        <taxon>Panpulmonata</taxon>
        <taxon>Sacoglossa</taxon>
        <taxon>Placobranchoidea</taxon>
        <taxon>Plakobranchidae</taxon>
        <taxon>Plakobranchus</taxon>
    </lineage>
</organism>
<keyword evidence="1" id="KW-1133">Transmembrane helix</keyword>
<feature type="transmembrane region" description="Helical" evidence="1">
    <location>
        <begin position="12"/>
        <end position="35"/>
    </location>
</feature>
<dbReference type="EMBL" id="BLXT01005558">
    <property type="protein sequence ID" value="GFO23936.1"/>
    <property type="molecule type" value="Genomic_DNA"/>
</dbReference>
<evidence type="ECO:0008006" key="4">
    <source>
        <dbReference type="Google" id="ProtNLM"/>
    </source>
</evidence>
<evidence type="ECO:0000313" key="2">
    <source>
        <dbReference type="EMBL" id="GFO23936.1"/>
    </source>
</evidence>
<keyword evidence="1" id="KW-0472">Membrane</keyword>
<name>A0AAV4BKU5_9GAST</name>
<evidence type="ECO:0000313" key="3">
    <source>
        <dbReference type="Proteomes" id="UP000735302"/>
    </source>
</evidence>
<reference evidence="2 3" key="1">
    <citation type="journal article" date="2021" name="Elife">
        <title>Chloroplast acquisition without the gene transfer in kleptoplastic sea slugs, Plakobranchus ocellatus.</title>
        <authorList>
            <person name="Maeda T."/>
            <person name="Takahashi S."/>
            <person name="Yoshida T."/>
            <person name="Shimamura S."/>
            <person name="Takaki Y."/>
            <person name="Nagai Y."/>
            <person name="Toyoda A."/>
            <person name="Suzuki Y."/>
            <person name="Arimoto A."/>
            <person name="Ishii H."/>
            <person name="Satoh N."/>
            <person name="Nishiyama T."/>
            <person name="Hasebe M."/>
            <person name="Maruyama T."/>
            <person name="Minagawa J."/>
            <person name="Obokata J."/>
            <person name="Shigenobu S."/>
        </authorList>
    </citation>
    <scope>NUCLEOTIDE SEQUENCE [LARGE SCALE GENOMIC DNA]</scope>
</reference>
<sequence>MDRFSAKSISRVLMAFFFALIQFCEAVAPLLGWGFNIVYIQRHRLPVTNKYLFIAKYIKEQEANIRIAYCGKATTPCREPRCAEQGHDGSWISSFVWNDKHEGEFYLHFSSVKGENLRTMRLSLKTFGGSSSIETVHMYFLDVLNVVTIPVEEVVYTPGEDAVLGVR</sequence>
<comment type="caution">
    <text evidence="2">The sequence shown here is derived from an EMBL/GenBank/DDBJ whole genome shotgun (WGS) entry which is preliminary data.</text>
</comment>
<accession>A0AAV4BKU5</accession>
<evidence type="ECO:0000256" key="1">
    <source>
        <dbReference type="SAM" id="Phobius"/>
    </source>
</evidence>
<proteinExistence type="predicted"/>
<dbReference type="AlphaFoldDB" id="A0AAV4BKU5"/>
<dbReference type="Proteomes" id="UP000735302">
    <property type="component" value="Unassembled WGS sequence"/>
</dbReference>
<protein>
    <recommendedName>
        <fullName evidence="4">Secreted protein</fullName>
    </recommendedName>
</protein>
<gene>
    <name evidence="2" type="ORF">PoB_005044100</name>
</gene>
<keyword evidence="3" id="KW-1185">Reference proteome</keyword>